<evidence type="ECO:0000259" key="17">
    <source>
        <dbReference type="PROSITE" id="PS51066"/>
    </source>
</evidence>
<evidence type="ECO:0000259" key="18">
    <source>
        <dbReference type="PROSITE" id="PS51068"/>
    </source>
</evidence>
<dbReference type="OrthoDB" id="9800855at2"/>
<dbReference type="GO" id="GO:0006284">
    <property type="term" value="P:base-excision repair"/>
    <property type="evidence" value="ECO:0007669"/>
    <property type="project" value="InterPro"/>
</dbReference>
<dbReference type="EC" id="4.2.99.18" evidence="15"/>
<feature type="active site" description="Proton donor; for beta-elimination activity" evidence="15">
    <location>
        <position position="61"/>
    </location>
</feature>
<evidence type="ECO:0000256" key="6">
    <source>
        <dbReference type="ARBA" id="ARBA00022771"/>
    </source>
</evidence>
<dbReference type="SUPFAM" id="SSF46946">
    <property type="entry name" value="S13-like H2TH domain"/>
    <property type="match status" value="1"/>
</dbReference>
<dbReference type="GeneID" id="41841422"/>
<keyword evidence="20" id="KW-1185">Reference proteome</keyword>
<evidence type="ECO:0000256" key="4">
    <source>
        <dbReference type="ARBA" id="ARBA00022723"/>
    </source>
</evidence>
<evidence type="ECO:0000256" key="14">
    <source>
        <dbReference type="ARBA" id="ARBA00044632"/>
    </source>
</evidence>
<keyword evidence="9 15" id="KW-0238">DNA-binding</keyword>
<dbReference type="InterPro" id="IPR012319">
    <property type="entry name" value="FPG_cat"/>
</dbReference>
<dbReference type="InterPro" id="IPR010979">
    <property type="entry name" value="Ribosomal_uS13-like_H2TH"/>
</dbReference>
<dbReference type="Gene3D" id="3.20.190.10">
    <property type="entry name" value="MutM-like, N-terminal"/>
    <property type="match status" value="1"/>
</dbReference>
<dbReference type="SUPFAM" id="SSF57716">
    <property type="entry name" value="Glucocorticoid receptor-like (DNA-binding domain)"/>
    <property type="match status" value="1"/>
</dbReference>
<dbReference type="EC" id="3.2.2.23" evidence="15"/>
<dbReference type="RefSeq" id="WP_038568846.1">
    <property type="nucleotide sequence ID" value="NZ_CP008889.1"/>
</dbReference>
<dbReference type="InterPro" id="IPR015886">
    <property type="entry name" value="H2TH_FPG"/>
</dbReference>
<comment type="cofactor">
    <cofactor evidence="15">
        <name>Zn(2+)</name>
        <dbReference type="ChEBI" id="CHEBI:29105"/>
    </cofactor>
    <text evidence="15">Binds 1 zinc ion per subunit.</text>
</comment>
<dbReference type="PANTHER" id="PTHR22993:SF9">
    <property type="entry name" value="FORMAMIDOPYRIMIDINE-DNA GLYCOSYLASE"/>
    <property type="match status" value="1"/>
</dbReference>
<dbReference type="Pfam" id="PF06831">
    <property type="entry name" value="H2TH"/>
    <property type="match status" value="1"/>
</dbReference>
<dbReference type="KEGG" id="dni:HX89_09780"/>
<evidence type="ECO:0000256" key="12">
    <source>
        <dbReference type="ARBA" id="ARBA00023268"/>
    </source>
</evidence>
<protein>
    <recommendedName>
        <fullName evidence="15">Formamidopyrimidine-DNA glycosylase</fullName>
        <shortName evidence="15">Fapy-DNA glycosylase</shortName>
        <ecNumber evidence="15">3.2.2.23</ecNumber>
    </recommendedName>
    <alternativeName>
        <fullName evidence="15">DNA-(apurinic or apyrimidinic site) lyase MutM</fullName>
        <shortName evidence="15">AP lyase MutM</shortName>
        <ecNumber evidence="15">4.2.99.18</ecNumber>
    </alternativeName>
</protein>
<accession>A0A075JM76</accession>
<dbReference type="HAMAP" id="MF_00103">
    <property type="entry name" value="Fapy_DNA_glycosyl"/>
    <property type="match status" value="1"/>
</dbReference>
<comment type="subunit">
    <text evidence="3 15">Monomer.</text>
</comment>
<evidence type="ECO:0000256" key="16">
    <source>
        <dbReference type="SAM" id="MobiDB-lite"/>
    </source>
</evidence>
<keyword evidence="6 15" id="KW-0863">Zinc-finger</keyword>
<feature type="active site" description="Proton donor" evidence="15">
    <location>
        <position position="3"/>
    </location>
</feature>
<evidence type="ECO:0000256" key="1">
    <source>
        <dbReference type="ARBA" id="ARBA00001668"/>
    </source>
</evidence>
<evidence type="ECO:0000256" key="9">
    <source>
        <dbReference type="ARBA" id="ARBA00023125"/>
    </source>
</evidence>
<dbReference type="SMART" id="SM01232">
    <property type="entry name" value="H2TH"/>
    <property type="match status" value="1"/>
</dbReference>
<keyword evidence="11 15" id="KW-0456">Lyase</keyword>
<feature type="binding site" evidence="15">
    <location>
        <position position="174"/>
    </location>
    <ligand>
        <name>DNA</name>
        <dbReference type="ChEBI" id="CHEBI:16991"/>
    </ligand>
</feature>
<keyword evidence="8 15" id="KW-0862">Zinc</keyword>
<dbReference type="InterPro" id="IPR015887">
    <property type="entry name" value="DNA_glyclase_Znf_dom_DNA_BS"/>
</dbReference>
<evidence type="ECO:0000256" key="13">
    <source>
        <dbReference type="ARBA" id="ARBA00023295"/>
    </source>
</evidence>
<feature type="active site" description="Proton donor; for delta-elimination activity" evidence="15">
    <location>
        <position position="330"/>
    </location>
</feature>
<feature type="region of interest" description="Disordered" evidence="16">
    <location>
        <begin position="129"/>
        <end position="165"/>
    </location>
</feature>
<dbReference type="HOGENOM" id="CLU_038423_1_2_11"/>
<feature type="active site" description="Schiff-base intermediate with DNA" evidence="15">
    <location>
        <position position="2"/>
    </location>
</feature>
<comment type="catalytic activity">
    <reaction evidence="1 15">
        <text>Hydrolysis of DNA containing ring-opened 7-methylguanine residues, releasing 2,6-diamino-4-hydroxy-5-(N-methyl)formamidopyrimidine.</text>
        <dbReference type="EC" id="3.2.2.23"/>
    </reaction>
</comment>
<feature type="domain" description="FPG-type" evidence="17">
    <location>
        <begin position="306"/>
        <end position="340"/>
    </location>
</feature>
<name>A0A075JM76_9MICO</name>
<dbReference type="SMART" id="SM00898">
    <property type="entry name" value="Fapy_DNA_glyco"/>
    <property type="match status" value="1"/>
</dbReference>
<keyword evidence="7 15" id="KW-0378">Hydrolase</keyword>
<dbReference type="PROSITE" id="PS51066">
    <property type="entry name" value="ZF_FPG_2"/>
    <property type="match status" value="1"/>
</dbReference>
<dbReference type="PANTHER" id="PTHR22993">
    <property type="entry name" value="FORMAMIDOPYRIMIDINE-DNA GLYCOSYLASE"/>
    <property type="match status" value="1"/>
</dbReference>
<feature type="binding site" evidence="15">
    <location>
        <position position="220"/>
    </location>
    <ligand>
        <name>DNA</name>
        <dbReference type="ChEBI" id="CHEBI:16991"/>
    </ligand>
</feature>
<proteinExistence type="inferred from homology"/>
<dbReference type="CDD" id="cd08966">
    <property type="entry name" value="EcFpg-like_N"/>
    <property type="match status" value="1"/>
</dbReference>
<evidence type="ECO:0000256" key="8">
    <source>
        <dbReference type="ARBA" id="ARBA00022833"/>
    </source>
</evidence>
<evidence type="ECO:0000256" key="2">
    <source>
        <dbReference type="ARBA" id="ARBA00009409"/>
    </source>
</evidence>
<evidence type="ECO:0000256" key="15">
    <source>
        <dbReference type="HAMAP-Rule" id="MF_00103"/>
    </source>
</evidence>
<dbReference type="Gene3D" id="1.10.8.50">
    <property type="match status" value="1"/>
</dbReference>
<dbReference type="InterPro" id="IPR020629">
    <property type="entry name" value="FPG_Glyclase"/>
</dbReference>
<dbReference type="FunFam" id="1.10.8.50:FF:000003">
    <property type="entry name" value="Formamidopyrimidine-DNA glycosylase"/>
    <property type="match status" value="1"/>
</dbReference>
<evidence type="ECO:0000256" key="10">
    <source>
        <dbReference type="ARBA" id="ARBA00023204"/>
    </source>
</evidence>
<dbReference type="PROSITE" id="PS51068">
    <property type="entry name" value="FPG_CAT"/>
    <property type="match status" value="1"/>
</dbReference>
<evidence type="ECO:0000313" key="20">
    <source>
        <dbReference type="Proteomes" id="UP000027986"/>
    </source>
</evidence>
<evidence type="ECO:0000256" key="3">
    <source>
        <dbReference type="ARBA" id="ARBA00011245"/>
    </source>
</evidence>
<comment type="similarity">
    <text evidence="2 15">Belongs to the FPG family.</text>
</comment>
<dbReference type="GO" id="GO:0008270">
    <property type="term" value="F:zinc ion binding"/>
    <property type="evidence" value="ECO:0007669"/>
    <property type="project" value="UniProtKB-UniRule"/>
</dbReference>
<gene>
    <name evidence="15" type="primary">mutM</name>
    <name evidence="15" type="synonym">fpg</name>
    <name evidence="19" type="ORF">HX89_09780</name>
</gene>
<keyword evidence="4 15" id="KW-0479">Metal-binding</keyword>
<feature type="binding site" evidence="15">
    <location>
        <position position="118"/>
    </location>
    <ligand>
        <name>DNA</name>
        <dbReference type="ChEBI" id="CHEBI:16991"/>
    </ligand>
</feature>
<feature type="domain" description="Formamidopyrimidine-DNA glycosylase catalytic" evidence="18">
    <location>
        <begin position="2"/>
        <end position="177"/>
    </location>
</feature>
<dbReference type="AlphaFoldDB" id="A0A075JM76"/>
<dbReference type="InterPro" id="IPR000214">
    <property type="entry name" value="Znf_DNA_glyclase/AP_lyase"/>
</dbReference>
<dbReference type="GO" id="GO:0034039">
    <property type="term" value="F:8-oxo-7,8-dihydroguanine DNA N-glycosylase activity"/>
    <property type="evidence" value="ECO:0007669"/>
    <property type="project" value="TreeGrafter"/>
</dbReference>
<organism evidence="19 20">
    <name type="scientific">Dermacoccus nishinomiyaensis</name>
    <dbReference type="NCBI Taxonomy" id="1274"/>
    <lineage>
        <taxon>Bacteria</taxon>
        <taxon>Bacillati</taxon>
        <taxon>Actinomycetota</taxon>
        <taxon>Actinomycetes</taxon>
        <taxon>Micrococcales</taxon>
        <taxon>Dermacoccaceae</taxon>
        <taxon>Dermacoccus</taxon>
    </lineage>
</organism>
<dbReference type="GO" id="GO:0140078">
    <property type="term" value="F:class I DNA-(apurinic or apyrimidinic site) endonuclease activity"/>
    <property type="evidence" value="ECO:0007669"/>
    <property type="project" value="UniProtKB-EC"/>
</dbReference>
<dbReference type="GO" id="GO:0003690">
    <property type="term" value="F:double-stranded DNA binding"/>
    <property type="evidence" value="ECO:0007669"/>
    <property type="project" value="UniProtKB-ARBA"/>
</dbReference>
<dbReference type="eggNOG" id="COG0266">
    <property type="taxonomic scope" value="Bacteria"/>
</dbReference>
<keyword evidence="10 15" id="KW-0234">DNA repair</keyword>
<evidence type="ECO:0000256" key="5">
    <source>
        <dbReference type="ARBA" id="ARBA00022763"/>
    </source>
</evidence>
<reference evidence="19 20" key="1">
    <citation type="submission" date="2014-07" db="EMBL/GenBank/DDBJ databases">
        <title>Genome Sequencing of Dermacoccus nishinomiyaensis.</title>
        <authorList>
            <person name="Hong K.W."/>
            <person name="Chan K.G."/>
        </authorList>
    </citation>
    <scope>NUCLEOTIDE SEQUENCE [LARGE SCALE GENOMIC DNA]</scope>
    <source>
        <strain evidence="19 20">M25</strain>
    </source>
</reference>
<dbReference type="Pfam" id="PF01149">
    <property type="entry name" value="Fapy_DNA_glyco"/>
    <property type="match status" value="1"/>
</dbReference>
<evidence type="ECO:0000313" key="19">
    <source>
        <dbReference type="EMBL" id="AIF41188.1"/>
    </source>
</evidence>
<keyword evidence="13 15" id="KW-0326">Glycosidase</keyword>
<dbReference type="PROSITE" id="PS01242">
    <property type="entry name" value="ZF_FPG_1"/>
    <property type="match status" value="1"/>
</dbReference>
<dbReference type="GO" id="GO:0003684">
    <property type="term" value="F:damaged DNA binding"/>
    <property type="evidence" value="ECO:0007669"/>
    <property type="project" value="InterPro"/>
</dbReference>
<dbReference type="Proteomes" id="UP000027986">
    <property type="component" value="Chromosome"/>
</dbReference>
<dbReference type="GO" id="GO:0006979">
    <property type="term" value="P:response to oxidative stress"/>
    <property type="evidence" value="ECO:0007669"/>
    <property type="project" value="UniProtKB-ARBA"/>
</dbReference>
<dbReference type="InterPro" id="IPR010663">
    <property type="entry name" value="Znf_FPG/IleRS"/>
</dbReference>
<evidence type="ECO:0000256" key="7">
    <source>
        <dbReference type="ARBA" id="ARBA00022801"/>
    </source>
</evidence>
<keyword evidence="5 15" id="KW-0227">DNA damage</keyword>
<comment type="function">
    <text evidence="15">Involved in base excision repair of DNA damaged by oxidation or by mutagenic agents. Acts as DNA glycosylase that recognizes and removes damaged bases. Has a preference for oxidized purines, such as 7,8-dihydro-8-oxoguanine (8-oxoG). Has AP (apurinic/apyrimidinic) lyase activity and introduces nicks in the DNA strand. Cleaves the DNA backbone by beta-delta elimination to generate a single-strand break at the site of the removed base with both 3'- and 5'-phosphates.</text>
</comment>
<sequence>MPELPEVEVVRRGLDDHVVGRAFVSSRVTGSRVARRHLPGPQHLADALLGRRVASAQRRGKYLWVTFEDAGPGSDGSADATVPLDRREGAVADDALVIHLGMSGQVLVESADSPLEKHAHAVFDLSAPVKLSPPRKSGERAGSGEAVDAPGVTDASERPRSERSAQQMRFVDQRTFGGLFLDDLTVAHGREVPASIAHIAPDPLEEAFDAGAVARLMRSKDVAIKRMLLDQGIVSGIGNIYADEALWRAQVHGRRPGRMLTKTQLIGVLTAAQDVMRSALDHGGTSFDALYVNVNGASGYFDRSLDAYGQQGKPCRRCGTLIVREQFMNRSSHFCPTCQKPPRTMDRS</sequence>
<evidence type="ECO:0000256" key="11">
    <source>
        <dbReference type="ARBA" id="ARBA00023239"/>
    </source>
</evidence>
<dbReference type="Pfam" id="PF06827">
    <property type="entry name" value="zf-FPG_IleRS"/>
    <property type="match status" value="1"/>
</dbReference>
<dbReference type="InterPro" id="IPR035937">
    <property type="entry name" value="FPG_N"/>
</dbReference>
<keyword evidence="12 15" id="KW-0511">Multifunctional enzyme</keyword>
<dbReference type="EMBL" id="CP008889">
    <property type="protein sequence ID" value="AIF41188.1"/>
    <property type="molecule type" value="Genomic_DNA"/>
</dbReference>
<comment type="catalytic activity">
    <reaction evidence="14 15">
        <text>2'-deoxyribonucleotide-(2'-deoxyribose 5'-phosphate)-2'-deoxyribonucleotide-DNA = a 3'-end 2'-deoxyribonucleotide-(2,3-dehydro-2,3-deoxyribose 5'-phosphate)-DNA + a 5'-end 5'-phospho-2'-deoxyribonucleoside-DNA + H(+)</text>
        <dbReference type="Rhea" id="RHEA:66592"/>
        <dbReference type="Rhea" id="RHEA-COMP:13180"/>
        <dbReference type="Rhea" id="RHEA-COMP:16897"/>
        <dbReference type="Rhea" id="RHEA-COMP:17067"/>
        <dbReference type="ChEBI" id="CHEBI:15378"/>
        <dbReference type="ChEBI" id="CHEBI:136412"/>
        <dbReference type="ChEBI" id="CHEBI:157695"/>
        <dbReference type="ChEBI" id="CHEBI:167181"/>
        <dbReference type="EC" id="4.2.99.18"/>
    </reaction>
</comment>
<dbReference type="SUPFAM" id="SSF81624">
    <property type="entry name" value="N-terminal domain of MutM-like DNA repair proteins"/>
    <property type="match status" value="1"/>
</dbReference>